<dbReference type="EMBL" id="JAEHFJ010000004">
    <property type="protein sequence ID" value="MBJ2174402.1"/>
    <property type="molecule type" value="Genomic_DNA"/>
</dbReference>
<feature type="transmembrane region" description="Helical" evidence="5">
    <location>
        <begin position="39"/>
        <end position="59"/>
    </location>
</feature>
<reference evidence="6 7" key="1">
    <citation type="submission" date="2020-12" db="EMBL/GenBank/DDBJ databases">
        <title>Aureibaculum luteum sp. nov. and Aureibaculum flavum sp. nov., novel members of the family Flavobacteriaceae isolated from Antarctic intertidal sediments.</title>
        <authorList>
            <person name="He X."/>
            <person name="Zhang X."/>
        </authorList>
    </citation>
    <scope>NUCLEOTIDE SEQUENCE [LARGE SCALE GENOMIC DNA]</scope>
    <source>
        <strain evidence="6 7">A20</strain>
    </source>
</reference>
<evidence type="ECO:0000256" key="1">
    <source>
        <dbReference type="ARBA" id="ARBA00004141"/>
    </source>
</evidence>
<feature type="transmembrane region" description="Helical" evidence="5">
    <location>
        <begin position="6"/>
        <end position="27"/>
    </location>
</feature>
<dbReference type="InterPro" id="IPR032808">
    <property type="entry name" value="DoxX"/>
</dbReference>
<keyword evidence="3 5" id="KW-1133">Transmembrane helix</keyword>
<name>A0ABS0WR00_9FLAO</name>
<feature type="transmembrane region" description="Helical" evidence="5">
    <location>
        <begin position="96"/>
        <end position="112"/>
    </location>
</feature>
<keyword evidence="4 5" id="KW-0472">Membrane</keyword>
<protein>
    <submittedName>
        <fullName evidence="6">DoxX family protein</fullName>
    </submittedName>
</protein>
<sequence>MLLIAIILSSSAFFFYGINCLYSPKIAAEFIRFGMNKTIRLLTGYLQLIGAIGLVVGYFCLPDLVFIASAGLTLLMLLGFAVRIKIKDSILESSPSLIFAALNLYICVAYYSKLTLL</sequence>
<comment type="subcellular location">
    <subcellularLocation>
        <location evidence="1">Membrane</location>
        <topology evidence="1">Multi-pass membrane protein</topology>
    </subcellularLocation>
</comment>
<dbReference type="RefSeq" id="WP_198841151.1">
    <property type="nucleotide sequence ID" value="NZ_JAEHFJ010000004.1"/>
</dbReference>
<feature type="transmembrane region" description="Helical" evidence="5">
    <location>
        <begin position="65"/>
        <end position="84"/>
    </location>
</feature>
<organism evidence="6 7">
    <name type="scientific">Aureibaculum flavum</name>
    <dbReference type="NCBI Taxonomy" id="2795986"/>
    <lineage>
        <taxon>Bacteria</taxon>
        <taxon>Pseudomonadati</taxon>
        <taxon>Bacteroidota</taxon>
        <taxon>Flavobacteriia</taxon>
        <taxon>Flavobacteriales</taxon>
        <taxon>Flavobacteriaceae</taxon>
        <taxon>Aureibaculum</taxon>
    </lineage>
</organism>
<evidence type="ECO:0000256" key="5">
    <source>
        <dbReference type="SAM" id="Phobius"/>
    </source>
</evidence>
<evidence type="ECO:0000256" key="3">
    <source>
        <dbReference type="ARBA" id="ARBA00022989"/>
    </source>
</evidence>
<keyword evidence="2 5" id="KW-0812">Transmembrane</keyword>
<evidence type="ECO:0000313" key="7">
    <source>
        <dbReference type="Proteomes" id="UP000623301"/>
    </source>
</evidence>
<evidence type="ECO:0000313" key="6">
    <source>
        <dbReference type="EMBL" id="MBJ2174402.1"/>
    </source>
</evidence>
<proteinExistence type="predicted"/>
<gene>
    <name evidence="6" type="ORF">JBL43_09150</name>
</gene>
<dbReference type="Proteomes" id="UP000623301">
    <property type="component" value="Unassembled WGS sequence"/>
</dbReference>
<dbReference type="Pfam" id="PF13564">
    <property type="entry name" value="DoxX_2"/>
    <property type="match status" value="1"/>
</dbReference>
<keyword evidence="7" id="KW-1185">Reference proteome</keyword>
<comment type="caution">
    <text evidence="6">The sequence shown here is derived from an EMBL/GenBank/DDBJ whole genome shotgun (WGS) entry which is preliminary data.</text>
</comment>
<evidence type="ECO:0000256" key="4">
    <source>
        <dbReference type="ARBA" id="ARBA00023136"/>
    </source>
</evidence>
<accession>A0ABS0WR00</accession>
<evidence type="ECO:0000256" key="2">
    <source>
        <dbReference type="ARBA" id="ARBA00022692"/>
    </source>
</evidence>